<feature type="binding site" evidence="5">
    <location>
        <begin position="311"/>
        <end position="314"/>
    </location>
    <ligand>
        <name>GTP</name>
        <dbReference type="ChEBI" id="CHEBI:37565"/>
    </ligand>
</feature>
<feature type="domain" description="Hflx-type G" evidence="8">
    <location>
        <begin position="193"/>
        <end position="361"/>
    </location>
</feature>
<feature type="binding site" evidence="5">
    <location>
        <begin position="224"/>
        <end position="228"/>
    </location>
    <ligand>
        <name>GTP</name>
        <dbReference type="ChEBI" id="CHEBI:37565"/>
    </ligand>
</feature>
<dbReference type="PANTHER" id="PTHR10229">
    <property type="entry name" value="GTP-BINDING PROTEIN HFLX"/>
    <property type="match status" value="1"/>
</dbReference>
<dbReference type="GO" id="GO:0005525">
    <property type="term" value="F:GTP binding"/>
    <property type="evidence" value="ECO:0007669"/>
    <property type="project" value="UniProtKB-KW"/>
</dbReference>
<evidence type="ECO:0000256" key="2">
    <source>
        <dbReference type="ARBA" id="ARBA00022741"/>
    </source>
</evidence>
<name>A0A3R9QZD5_9CREN</name>
<dbReference type="InterPro" id="IPR042108">
    <property type="entry name" value="GTPase_HflX_N_sf"/>
</dbReference>
<dbReference type="Pfam" id="PF13167">
    <property type="entry name" value="GTP-bdg_N"/>
    <property type="match status" value="1"/>
</dbReference>
<dbReference type="Pfam" id="PF01926">
    <property type="entry name" value="MMR_HSR1"/>
    <property type="match status" value="1"/>
</dbReference>
<dbReference type="InterPro" id="IPR027417">
    <property type="entry name" value="P-loop_NTPase"/>
</dbReference>
<sequence length="364" mass="41690">MLKAITGMVKTDVHDHYLYKIKMGELESLLDALGYRIVERIIQVREKESVDFVFGKGKIDEIKDRVRKLDPDVFVLYNNITSKQKWNLERALGVEVIDRYDVTLMIFREAASDILSKLQIELASLEKHFPYVKLSASIKYKRMKAGFKGGGEYAYHKQIRAMQKRIKILNDKIEKLSRQKELEILKRIDDGAKIAVLTGYYNAGKTSIFNALTGFNKPVSDKPFTTLSSKYAGIEGEKVYLVDTIGFVIDLDPRLIASFKLNLLDIKYSNKQILVIDISDRDELLKIKLKEDLRILKELGKREESMIIAANKADLVGDSDMRRKEELIVDIAGKDVPLIPVSTVDGRGLRELVRTMMEELELIR</sequence>
<evidence type="ECO:0000256" key="6">
    <source>
        <dbReference type="PIRSR" id="PIRSR006809-2"/>
    </source>
</evidence>
<protein>
    <submittedName>
        <fullName evidence="9">HflX family GTPase</fullName>
    </submittedName>
</protein>
<keyword evidence="3 6" id="KW-0460">Magnesium</keyword>
<dbReference type="PANTHER" id="PTHR10229:SF8">
    <property type="entry name" value="GTPASE HFLX"/>
    <property type="match status" value="1"/>
</dbReference>
<reference evidence="9 10" key="1">
    <citation type="submission" date="2018-10" db="EMBL/GenBank/DDBJ databases">
        <title>Co-occurring genomic capacity for anaerobic methane metabolism and dissimilatory sulfite reduction discovered in the Korarchaeota.</title>
        <authorList>
            <person name="Mckay L.J."/>
            <person name="Dlakic M."/>
            <person name="Fields M.W."/>
            <person name="Delmont T.O."/>
            <person name="Eren A.M."/>
            <person name="Jay Z.J."/>
            <person name="Klingelsmith K.B."/>
            <person name="Rusch D.B."/>
            <person name="Inskeep W.P."/>
        </authorList>
    </citation>
    <scope>NUCLEOTIDE SEQUENCE [LARGE SCALE GENOMIC DNA]</scope>
    <source>
        <strain evidence="9 10">WS</strain>
    </source>
</reference>
<evidence type="ECO:0000259" key="8">
    <source>
        <dbReference type="PROSITE" id="PS51705"/>
    </source>
</evidence>
<keyword evidence="1 6" id="KW-0479">Metal-binding</keyword>
<evidence type="ECO:0000256" key="5">
    <source>
        <dbReference type="PIRSR" id="PIRSR006809-1"/>
    </source>
</evidence>
<dbReference type="Gene3D" id="3.40.50.300">
    <property type="entry name" value="P-loop containing nucleotide triphosphate hydrolases"/>
    <property type="match status" value="1"/>
</dbReference>
<evidence type="ECO:0000256" key="1">
    <source>
        <dbReference type="ARBA" id="ARBA00022723"/>
    </source>
</evidence>
<dbReference type="EMBL" id="RCOR01000018">
    <property type="protein sequence ID" value="RSN69676.1"/>
    <property type="molecule type" value="Genomic_DNA"/>
</dbReference>
<dbReference type="GO" id="GO:0005737">
    <property type="term" value="C:cytoplasm"/>
    <property type="evidence" value="ECO:0007669"/>
    <property type="project" value="TreeGrafter"/>
</dbReference>
<evidence type="ECO:0000256" key="4">
    <source>
        <dbReference type="ARBA" id="ARBA00023134"/>
    </source>
</evidence>
<dbReference type="InterPro" id="IPR006073">
    <property type="entry name" value="GTP-bd"/>
</dbReference>
<keyword evidence="2 5" id="KW-0547">Nucleotide-binding</keyword>
<dbReference type="InterPro" id="IPR016496">
    <property type="entry name" value="GTPase_HflX"/>
</dbReference>
<dbReference type="InterPro" id="IPR032305">
    <property type="entry name" value="GTP-bd_M"/>
</dbReference>
<accession>A0A3R9QZD5</accession>
<comment type="cofactor">
    <cofactor evidence="6">
        <name>Mg(2+)</name>
        <dbReference type="ChEBI" id="CHEBI:18420"/>
    </cofactor>
</comment>
<dbReference type="Gene3D" id="3.40.50.11060">
    <property type="entry name" value="GTPase HflX, N-terminal domain"/>
    <property type="match status" value="1"/>
</dbReference>
<keyword evidence="7" id="KW-0175">Coiled coil</keyword>
<dbReference type="GO" id="GO:0043022">
    <property type="term" value="F:ribosome binding"/>
    <property type="evidence" value="ECO:0007669"/>
    <property type="project" value="TreeGrafter"/>
</dbReference>
<feature type="binding site" evidence="5">
    <location>
        <begin position="243"/>
        <end position="246"/>
    </location>
    <ligand>
        <name>GTP</name>
        <dbReference type="ChEBI" id="CHEBI:37565"/>
    </ligand>
</feature>
<feature type="binding site" evidence="5">
    <location>
        <begin position="199"/>
        <end position="206"/>
    </location>
    <ligand>
        <name>GTP</name>
        <dbReference type="ChEBI" id="CHEBI:37565"/>
    </ligand>
</feature>
<evidence type="ECO:0000313" key="9">
    <source>
        <dbReference type="EMBL" id="RSN69676.1"/>
    </source>
</evidence>
<dbReference type="InterPro" id="IPR030394">
    <property type="entry name" value="G_HFLX_dom"/>
</dbReference>
<evidence type="ECO:0000313" key="10">
    <source>
        <dbReference type="Proteomes" id="UP000278149"/>
    </source>
</evidence>
<feature type="coiled-coil region" evidence="7">
    <location>
        <begin position="159"/>
        <end position="186"/>
    </location>
</feature>
<dbReference type="PROSITE" id="PS51705">
    <property type="entry name" value="G_HFLX"/>
    <property type="match status" value="1"/>
</dbReference>
<feature type="binding site" evidence="6">
    <location>
        <position position="226"/>
    </location>
    <ligand>
        <name>Mg(2+)</name>
        <dbReference type="ChEBI" id="CHEBI:18420"/>
    </ligand>
</feature>
<proteinExistence type="predicted"/>
<dbReference type="PIRSF" id="PIRSF006809">
    <property type="entry name" value="GTP-binding_hflX_prd"/>
    <property type="match status" value="1"/>
</dbReference>
<dbReference type="InterPro" id="IPR025121">
    <property type="entry name" value="GTPase_HflX_N"/>
</dbReference>
<comment type="caution">
    <text evidence="9">The sequence shown here is derived from an EMBL/GenBank/DDBJ whole genome shotgun (WGS) entry which is preliminary data.</text>
</comment>
<evidence type="ECO:0000256" key="3">
    <source>
        <dbReference type="ARBA" id="ARBA00022842"/>
    </source>
</evidence>
<dbReference type="GeneID" id="6094564"/>
<dbReference type="RefSeq" id="WP_012309930.1">
    <property type="nucleotide sequence ID" value="NZ_RCOR01000018.1"/>
</dbReference>
<keyword evidence="4 5" id="KW-0342">GTP-binding</keyword>
<organism evidence="9 10">
    <name type="scientific">Candidatus Korarchaeum cryptofilum</name>
    <dbReference type="NCBI Taxonomy" id="498846"/>
    <lineage>
        <taxon>Archaea</taxon>
        <taxon>Thermoproteota</taxon>
        <taxon>Candidatus Korarchaeia</taxon>
        <taxon>Candidatus Korarchaeales</taxon>
        <taxon>Candidatus Korarchaeaceae</taxon>
        <taxon>Candidatus Korarchaeum</taxon>
    </lineage>
</organism>
<gene>
    <name evidence="9" type="ORF">D9Q81_03510</name>
</gene>
<dbReference type="OMA" id="KGMGEYQ"/>
<dbReference type="Proteomes" id="UP000278149">
    <property type="component" value="Unassembled WGS sequence"/>
</dbReference>
<evidence type="ECO:0000256" key="7">
    <source>
        <dbReference type="SAM" id="Coils"/>
    </source>
</evidence>
<dbReference type="AlphaFoldDB" id="A0A3R9QZD5"/>
<dbReference type="GO" id="GO:0046872">
    <property type="term" value="F:metal ion binding"/>
    <property type="evidence" value="ECO:0007669"/>
    <property type="project" value="UniProtKB-KW"/>
</dbReference>
<dbReference type="Gene3D" id="6.10.250.2860">
    <property type="match status" value="1"/>
</dbReference>
<dbReference type="SUPFAM" id="SSF52540">
    <property type="entry name" value="P-loop containing nucleoside triphosphate hydrolases"/>
    <property type="match status" value="1"/>
</dbReference>
<feature type="binding site" evidence="6">
    <location>
        <position position="206"/>
    </location>
    <ligand>
        <name>Mg(2+)</name>
        <dbReference type="ChEBI" id="CHEBI:18420"/>
    </ligand>
</feature>
<dbReference type="Pfam" id="PF16360">
    <property type="entry name" value="GTP-bdg_M"/>
    <property type="match status" value="1"/>
</dbReference>